<dbReference type="PANTHER" id="PTHR15415">
    <property type="entry name" value="MITOFILIN"/>
    <property type="match status" value="1"/>
</dbReference>
<evidence type="ECO:0000313" key="12">
    <source>
        <dbReference type="EMBL" id="KIY51812.1"/>
    </source>
</evidence>
<keyword evidence="4 11" id="KW-0812">Transmembrane</keyword>
<evidence type="ECO:0000256" key="1">
    <source>
        <dbReference type="ARBA" id="ARBA00004434"/>
    </source>
</evidence>
<comment type="subunit">
    <text evidence="11">Component of the mitochondrial contact site and cristae organizing system (MICOS) complex.</text>
</comment>
<organism evidence="12 13">
    <name type="scientific">Fistulina hepatica ATCC 64428</name>
    <dbReference type="NCBI Taxonomy" id="1128425"/>
    <lineage>
        <taxon>Eukaryota</taxon>
        <taxon>Fungi</taxon>
        <taxon>Dikarya</taxon>
        <taxon>Basidiomycota</taxon>
        <taxon>Agaricomycotina</taxon>
        <taxon>Agaricomycetes</taxon>
        <taxon>Agaricomycetidae</taxon>
        <taxon>Agaricales</taxon>
        <taxon>Fistulinaceae</taxon>
        <taxon>Fistulina</taxon>
    </lineage>
</organism>
<dbReference type="PANTHER" id="PTHR15415:SF7">
    <property type="entry name" value="MICOS COMPLEX SUBUNIT MIC60"/>
    <property type="match status" value="1"/>
</dbReference>
<accession>A0A0D7AJR8</accession>
<evidence type="ECO:0000256" key="4">
    <source>
        <dbReference type="ARBA" id="ARBA00022692"/>
    </source>
</evidence>
<keyword evidence="9" id="KW-0472">Membrane</keyword>
<evidence type="ECO:0000256" key="8">
    <source>
        <dbReference type="ARBA" id="ARBA00023128"/>
    </source>
</evidence>
<proteinExistence type="inferred from homology"/>
<dbReference type="OrthoDB" id="10261039at2759"/>
<dbReference type="GO" id="GO:0061617">
    <property type="term" value="C:MICOS complex"/>
    <property type="evidence" value="ECO:0007669"/>
    <property type="project" value="TreeGrafter"/>
</dbReference>
<name>A0A0D7AJR8_9AGAR</name>
<dbReference type="EMBL" id="KN881648">
    <property type="protein sequence ID" value="KIY51812.1"/>
    <property type="molecule type" value="Genomic_DNA"/>
</dbReference>
<keyword evidence="6" id="KW-1133">Transmembrane helix</keyword>
<evidence type="ECO:0000256" key="7">
    <source>
        <dbReference type="ARBA" id="ARBA00023054"/>
    </source>
</evidence>
<evidence type="ECO:0000256" key="9">
    <source>
        <dbReference type="ARBA" id="ARBA00023136"/>
    </source>
</evidence>
<evidence type="ECO:0000256" key="11">
    <source>
        <dbReference type="RuleBase" id="RU363000"/>
    </source>
</evidence>
<dbReference type="InterPro" id="IPR019133">
    <property type="entry name" value="MIC60"/>
</dbReference>
<keyword evidence="8 11" id="KW-0496">Mitochondrion</keyword>
<comment type="function">
    <text evidence="10">Component of the MICOS complex, a large protein complex of the mitochondrial inner membrane that plays crucial roles in the maintenance of crista junctions, inner membrane architecture, and formation of contact sites to the outer membrane. Plays a role in keeping cristae membranes connected to the inner boundary membrane. Also promotes protein import via the mitochondrial intermembrane space assembly (MIA) pathway.</text>
</comment>
<evidence type="ECO:0000313" key="13">
    <source>
        <dbReference type="Proteomes" id="UP000054144"/>
    </source>
</evidence>
<evidence type="ECO:0000256" key="3">
    <source>
        <dbReference type="ARBA" id="ARBA00018116"/>
    </source>
</evidence>
<sequence length="659" mass="73425">MYRAISRHVAGNAHRSAVRMIRRRLSSEAIPQKKGGSLFRTVFVVTTLSTTTFYVGSAFVSFKNDAYRDFFTEKVPLGDVVFDFADTHGWERVTVALLIEHAKNGARMVQRFVTDSVSSAPSPSEALDKAKHAAEQAKSTIEAKAHKMQETAAHVVEDSKSRLREATSKLKTEVQKDANVVTGKAAALAKDQEQQYMDDLQDLIRKAEAALAKDYGSAEPDDPSPASAVEAIVVSPPAVSHPENVYYALLPLGFEPPPGYVRPAPPPPPPPVEEAPSVPTSFSEMFPEFSASEPVIVHLAGVIEQLTAFAASSAEPAKTTPIIERAKADLTALVQRMNALQQEERSRIETMLLDQEREFASQLLDFEMATQDKLDAQEDDFRKFYDQERIHQSETYRLKLENELKTQSDLINERLKEEVTAQGIELQRQWLRSIKVAVEQERGGRLAKLDELASEIKQLERIAVDNSMYLDENLRIHALRTALQTFSTTALSSPVRKPFREELRVLRHVASVREDPVISSVLESLESTTVPDVGIEPFADLAFWFTQEVAPRVEQVALVPDRGAGVLSYLASRVLSVFMFRRHGLVEGNDVMSVLARAEHYLDQKDLDSAARELNQLRGPAQVVLHDWLEAARRRLEVEQAVEVAQTQATLASLLVVRA</sequence>
<dbReference type="Pfam" id="PF09731">
    <property type="entry name" value="Mitofilin"/>
    <property type="match status" value="1"/>
</dbReference>
<protein>
    <recommendedName>
        <fullName evidence="3 11">MICOS complex subunit MIC60</fullName>
    </recommendedName>
    <alternativeName>
        <fullName evidence="11">Mitofilin</fullName>
    </alternativeName>
</protein>
<evidence type="ECO:0000256" key="2">
    <source>
        <dbReference type="ARBA" id="ARBA00010877"/>
    </source>
</evidence>
<dbReference type="Proteomes" id="UP000054144">
    <property type="component" value="Unassembled WGS sequence"/>
</dbReference>
<dbReference type="AlphaFoldDB" id="A0A0D7AJR8"/>
<keyword evidence="5 11" id="KW-0999">Mitochondrion inner membrane</keyword>
<comment type="subcellular location">
    <subcellularLocation>
        <location evidence="1 11">Mitochondrion inner membrane</location>
        <topology evidence="1 11">Single-pass membrane protein</topology>
    </subcellularLocation>
</comment>
<gene>
    <name evidence="12" type="ORF">FISHEDRAFT_36529</name>
</gene>
<dbReference type="GO" id="GO:0042407">
    <property type="term" value="P:cristae formation"/>
    <property type="evidence" value="ECO:0007669"/>
    <property type="project" value="TreeGrafter"/>
</dbReference>
<keyword evidence="13" id="KW-1185">Reference proteome</keyword>
<keyword evidence="7" id="KW-0175">Coiled coil</keyword>
<evidence type="ECO:0000256" key="5">
    <source>
        <dbReference type="ARBA" id="ARBA00022792"/>
    </source>
</evidence>
<comment type="similarity">
    <text evidence="2 11">Belongs to the MICOS complex subunit Mic60 family.</text>
</comment>
<evidence type="ECO:0000256" key="6">
    <source>
        <dbReference type="ARBA" id="ARBA00022989"/>
    </source>
</evidence>
<evidence type="ECO:0000256" key="10">
    <source>
        <dbReference type="ARBA" id="ARBA00025571"/>
    </source>
</evidence>
<reference evidence="12 13" key="1">
    <citation type="journal article" date="2015" name="Fungal Genet. Biol.">
        <title>Evolution of novel wood decay mechanisms in Agaricales revealed by the genome sequences of Fistulina hepatica and Cylindrobasidium torrendii.</title>
        <authorList>
            <person name="Floudas D."/>
            <person name="Held B.W."/>
            <person name="Riley R."/>
            <person name="Nagy L.G."/>
            <person name="Koehler G."/>
            <person name="Ransdell A.S."/>
            <person name="Younus H."/>
            <person name="Chow J."/>
            <person name="Chiniquy J."/>
            <person name="Lipzen A."/>
            <person name="Tritt A."/>
            <person name="Sun H."/>
            <person name="Haridas S."/>
            <person name="LaButti K."/>
            <person name="Ohm R.A."/>
            <person name="Kues U."/>
            <person name="Blanchette R.A."/>
            <person name="Grigoriev I.V."/>
            <person name="Minto R.E."/>
            <person name="Hibbett D.S."/>
        </authorList>
    </citation>
    <scope>NUCLEOTIDE SEQUENCE [LARGE SCALE GENOMIC DNA]</scope>
    <source>
        <strain evidence="12 13">ATCC 64428</strain>
    </source>
</reference>